<dbReference type="Proteomes" id="UP000319160">
    <property type="component" value="Unassembled WGS sequence"/>
</dbReference>
<keyword evidence="3" id="KW-1185">Reference proteome</keyword>
<gene>
    <name evidence="2" type="ORF">FHL15_011322</name>
</gene>
<organism evidence="2 3">
    <name type="scientific">Xylaria flabelliformis</name>
    <dbReference type="NCBI Taxonomy" id="2512241"/>
    <lineage>
        <taxon>Eukaryota</taxon>
        <taxon>Fungi</taxon>
        <taxon>Dikarya</taxon>
        <taxon>Ascomycota</taxon>
        <taxon>Pezizomycotina</taxon>
        <taxon>Sordariomycetes</taxon>
        <taxon>Xylariomycetidae</taxon>
        <taxon>Xylariales</taxon>
        <taxon>Xylariaceae</taxon>
        <taxon>Xylaria</taxon>
    </lineage>
</organism>
<dbReference type="EMBL" id="VFLP01000122">
    <property type="protein sequence ID" value="TRX87784.1"/>
    <property type="molecule type" value="Genomic_DNA"/>
</dbReference>
<evidence type="ECO:0000313" key="3">
    <source>
        <dbReference type="Proteomes" id="UP000319160"/>
    </source>
</evidence>
<accession>A0A553HIL6</accession>
<dbReference type="OrthoDB" id="4358740at2759"/>
<dbReference type="AlphaFoldDB" id="A0A553HIL6"/>
<sequence length="119" mass="13774">MAVQKCTKLMVFALDCYHDNYDWATADNPVDLPVILLEYSKTETSVRWVSKEFRFRVNRHVAEQHRLHGWQAFPPYFEDQSRTRNGHPSYRNPRDLFPRPPQNTACSSNGTGRGADASC</sequence>
<feature type="region of interest" description="Disordered" evidence="1">
    <location>
        <begin position="78"/>
        <end position="119"/>
    </location>
</feature>
<evidence type="ECO:0000313" key="2">
    <source>
        <dbReference type="EMBL" id="TRX87784.1"/>
    </source>
</evidence>
<reference evidence="3" key="1">
    <citation type="submission" date="2019-06" db="EMBL/GenBank/DDBJ databases">
        <title>Draft genome sequence of the griseofulvin-producing fungus Xylaria cubensis strain G536.</title>
        <authorList>
            <person name="Mead M.E."/>
            <person name="Raja H.A."/>
            <person name="Steenwyk J.L."/>
            <person name="Knowles S.L."/>
            <person name="Oberlies N.H."/>
            <person name="Rokas A."/>
        </authorList>
    </citation>
    <scope>NUCLEOTIDE SEQUENCE [LARGE SCALE GENOMIC DNA]</scope>
    <source>
        <strain evidence="3">G536</strain>
    </source>
</reference>
<protein>
    <submittedName>
        <fullName evidence="2">Uncharacterized protein</fullName>
    </submittedName>
</protein>
<comment type="caution">
    <text evidence="2">The sequence shown here is derived from an EMBL/GenBank/DDBJ whole genome shotgun (WGS) entry which is preliminary data.</text>
</comment>
<proteinExistence type="predicted"/>
<name>A0A553HIL6_9PEZI</name>
<evidence type="ECO:0000256" key="1">
    <source>
        <dbReference type="SAM" id="MobiDB-lite"/>
    </source>
</evidence>